<evidence type="ECO:0000313" key="5">
    <source>
        <dbReference type="Proteomes" id="UP001150941"/>
    </source>
</evidence>
<comment type="similarity">
    <text evidence="1">Belongs to the zinc-containing alcohol dehydrogenase family.</text>
</comment>
<dbReference type="CDD" id="cd08249">
    <property type="entry name" value="enoyl_reductase_like"/>
    <property type="match status" value="1"/>
</dbReference>
<dbReference type="GeneID" id="83206527"/>
<dbReference type="Gene3D" id="3.40.50.720">
    <property type="entry name" value="NAD(P)-binding Rossmann-like Domain"/>
    <property type="match status" value="1"/>
</dbReference>
<dbReference type="InterPro" id="IPR020843">
    <property type="entry name" value="ER"/>
</dbReference>
<dbReference type="InterPro" id="IPR036291">
    <property type="entry name" value="NAD(P)-bd_dom_sf"/>
</dbReference>
<reference evidence="4" key="2">
    <citation type="journal article" date="2023" name="IMA Fungus">
        <title>Comparative genomic study of the Penicillium genus elucidates a diverse pangenome and 15 lateral gene transfer events.</title>
        <authorList>
            <person name="Petersen C."/>
            <person name="Sorensen T."/>
            <person name="Nielsen M.R."/>
            <person name="Sondergaard T.E."/>
            <person name="Sorensen J.L."/>
            <person name="Fitzpatrick D.A."/>
            <person name="Frisvad J.C."/>
            <person name="Nielsen K.L."/>
        </authorList>
    </citation>
    <scope>NUCLEOTIDE SEQUENCE</scope>
    <source>
        <strain evidence="4">IBT 19713</strain>
    </source>
</reference>
<gene>
    <name evidence="4" type="ORF">N7468_009928</name>
</gene>
<dbReference type="Pfam" id="PF08240">
    <property type="entry name" value="ADH_N"/>
    <property type="match status" value="1"/>
</dbReference>
<accession>A0A9W9TCU9</accession>
<dbReference type="Pfam" id="PF00107">
    <property type="entry name" value="ADH_zinc_N"/>
    <property type="match status" value="1"/>
</dbReference>
<dbReference type="SMART" id="SM00829">
    <property type="entry name" value="PKS_ER"/>
    <property type="match status" value="1"/>
</dbReference>
<dbReference type="InterPro" id="IPR047122">
    <property type="entry name" value="Trans-enoyl_RdTase-like"/>
</dbReference>
<evidence type="ECO:0000259" key="3">
    <source>
        <dbReference type="SMART" id="SM00829"/>
    </source>
</evidence>
<evidence type="ECO:0000313" key="4">
    <source>
        <dbReference type="EMBL" id="KAJ5216920.1"/>
    </source>
</evidence>
<organism evidence="4 5">
    <name type="scientific">Penicillium chermesinum</name>
    <dbReference type="NCBI Taxonomy" id="63820"/>
    <lineage>
        <taxon>Eukaryota</taxon>
        <taxon>Fungi</taxon>
        <taxon>Dikarya</taxon>
        <taxon>Ascomycota</taxon>
        <taxon>Pezizomycotina</taxon>
        <taxon>Eurotiomycetes</taxon>
        <taxon>Eurotiomycetidae</taxon>
        <taxon>Eurotiales</taxon>
        <taxon>Aspergillaceae</taxon>
        <taxon>Penicillium</taxon>
    </lineage>
</organism>
<dbReference type="Gene3D" id="3.90.180.10">
    <property type="entry name" value="Medium-chain alcohol dehydrogenases, catalytic domain"/>
    <property type="match status" value="1"/>
</dbReference>
<proteinExistence type="inferred from homology"/>
<dbReference type="EMBL" id="JAPQKS010000008">
    <property type="protein sequence ID" value="KAJ5216920.1"/>
    <property type="molecule type" value="Genomic_DNA"/>
</dbReference>
<name>A0A9W9TCU9_9EURO</name>
<sequence>MPQQQTALAVTEIGKPVSKISRPIPEPRKGEVLIRVTVAGLNPHDAKAREGLFTKGHLPAILAADVVGVVTSVGPHVTRFKPGDRVFGQTTLLGEDLGGHFNFGPPNWDTAGLQEYAILETRFSAKVPAGFTDAEAATLPCNLVAAVVGLFDPSCLGLPAPWDARVSDFDYKGTSLLIIGGGANTGKFAIQAAAAVGVGNIIVVAGRRSAEEAKALGATHVIDRMKSSTEIAAEVREVVGEDLIYAFDMINPADSQHIGVEALSNTRPGKLARYEVLNVPGVSPLRLGTTVPLWEYVTGWAEDGKIKPTPFQVINGLDVDAVNKTLDGYSHGTTSGQWQVQF</sequence>
<dbReference type="AlphaFoldDB" id="A0A9W9TCU9"/>
<evidence type="ECO:0000256" key="1">
    <source>
        <dbReference type="ARBA" id="ARBA00008072"/>
    </source>
</evidence>
<dbReference type="InterPro" id="IPR011032">
    <property type="entry name" value="GroES-like_sf"/>
</dbReference>
<dbReference type="GO" id="GO:0016651">
    <property type="term" value="F:oxidoreductase activity, acting on NAD(P)H"/>
    <property type="evidence" value="ECO:0007669"/>
    <property type="project" value="InterPro"/>
</dbReference>
<dbReference type="RefSeq" id="XP_058325791.1">
    <property type="nucleotide sequence ID" value="XM_058479223.1"/>
</dbReference>
<dbReference type="Proteomes" id="UP001150941">
    <property type="component" value="Unassembled WGS sequence"/>
</dbReference>
<keyword evidence="5" id="KW-1185">Reference proteome</keyword>
<dbReference type="OrthoDB" id="9992527at2759"/>
<comment type="caution">
    <text evidence="4">The sequence shown here is derived from an EMBL/GenBank/DDBJ whole genome shotgun (WGS) entry which is preliminary data.</text>
</comment>
<dbReference type="SUPFAM" id="SSF51735">
    <property type="entry name" value="NAD(P)-binding Rossmann-fold domains"/>
    <property type="match status" value="1"/>
</dbReference>
<dbReference type="InterPro" id="IPR013154">
    <property type="entry name" value="ADH-like_N"/>
</dbReference>
<dbReference type="SUPFAM" id="SSF50129">
    <property type="entry name" value="GroES-like"/>
    <property type="match status" value="1"/>
</dbReference>
<evidence type="ECO:0000256" key="2">
    <source>
        <dbReference type="ARBA" id="ARBA00023002"/>
    </source>
</evidence>
<dbReference type="PANTHER" id="PTHR45348:SF2">
    <property type="entry name" value="ZINC-TYPE ALCOHOL DEHYDROGENASE-LIKE PROTEIN C2E1P3.01"/>
    <property type="match status" value="1"/>
</dbReference>
<protein>
    <submittedName>
        <fullName evidence="4">GroES-like protein</fullName>
    </submittedName>
</protein>
<reference evidence="4" key="1">
    <citation type="submission" date="2022-11" db="EMBL/GenBank/DDBJ databases">
        <authorList>
            <person name="Petersen C."/>
        </authorList>
    </citation>
    <scope>NUCLEOTIDE SEQUENCE</scope>
    <source>
        <strain evidence="4">IBT 19713</strain>
    </source>
</reference>
<feature type="domain" description="Enoyl reductase (ER)" evidence="3">
    <location>
        <begin position="6"/>
        <end position="331"/>
    </location>
</feature>
<keyword evidence="2" id="KW-0560">Oxidoreductase</keyword>
<dbReference type="InterPro" id="IPR013149">
    <property type="entry name" value="ADH-like_C"/>
</dbReference>
<dbReference type="PANTHER" id="PTHR45348">
    <property type="entry name" value="HYPOTHETICAL OXIDOREDUCTASE (EUROFUNG)"/>
    <property type="match status" value="1"/>
</dbReference>